<sequence>MAEHLASIFGTEKDRVNCPFYFKIGACRHGDRCSRLHTKPSISPTLLLSNMYQRPDMVTPGIDAQGQPIDPRDMQRHFEEFYEDLFLELSKYGEIESLNVCDNLADHMVGNVYVQFREEEHAANAIRNLSGRFYAGRPIIVDFSPVTDFREATCRQYEENTCNRGGYCNFMHLKRIGRELRRELFGSYHRRRSRSRSRSRSPYRHKSYEDRSHGGRSHSRRHDERDHYYESRSKRHRSVSPGHRRGRSRSRSPRRKRSPVREGSEERRAKIEQWNREREQKEKASEVNTEEIKNKGEKGYNGHMQNGYDEQEQKY</sequence>
<feature type="zinc finger region" description="C3H1-type" evidence="14">
    <location>
        <begin position="12"/>
        <end position="40"/>
    </location>
</feature>
<evidence type="ECO:0000256" key="4">
    <source>
        <dbReference type="ARBA" id="ARBA00022723"/>
    </source>
</evidence>
<comment type="similarity">
    <text evidence="2">Belongs to the splicing factor SR family.</text>
</comment>
<keyword evidence="7 14" id="KW-0862">Zinc</keyword>
<name>A0A6P6FYG8_ZIZJJ</name>
<dbReference type="GO" id="GO:0003677">
    <property type="term" value="F:DNA binding"/>
    <property type="evidence" value="ECO:0007669"/>
    <property type="project" value="UniProtKB-KW"/>
</dbReference>
<dbReference type="GO" id="GO:0000398">
    <property type="term" value="P:mRNA splicing, via spliceosome"/>
    <property type="evidence" value="ECO:0007669"/>
    <property type="project" value="InterPro"/>
</dbReference>
<feature type="zinc finger region" description="C3H1-type" evidence="14">
    <location>
        <begin position="148"/>
        <end position="175"/>
    </location>
</feature>
<evidence type="ECO:0000256" key="7">
    <source>
        <dbReference type="ARBA" id="ARBA00022833"/>
    </source>
</evidence>
<evidence type="ECO:0000256" key="8">
    <source>
        <dbReference type="ARBA" id="ARBA00022884"/>
    </source>
</evidence>
<organism evidence="18 22">
    <name type="scientific">Ziziphus jujuba</name>
    <name type="common">Chinese jujube</name>
    <name type="synonym">Ziziphus sativa</name>
    <dbReference type="NCBI Taxonomy" id="326968"/>
    <lineage>
        <taxon>Eukaryota</taxon>
        <taxon>Viridiplantae</taxon>
        <taxon>Streptophyta</taxon>
        <taxon>Embryophyta</taxon>
        <taxon>Tracheophyta</taxon>
        <taxon>Spermatophyta</taxon>
        <taxon>Magnoliopsida</taxon>
        <taxon>eudicotyledons</taxon>
        <taxon>Gunneridae</taxon>
        <taxon>Pentapetalae</taxon>
        <taxon>rosids</taxon>
        <taxon>fabids</taxon>
        <taxon>Rosales</taxon>
        <taxon>Rhamnaceae</taxon>
        <taxon>Paliureae</taxon>
        <taxon>Ziziphus</taxon>
    </lineage>
</organism>
<evidence type="ECO:0000313" key="22">
    <source>
        <dbReference type="RefSeq" id="XP_024926868.1"/>
    </source>
</evidence>
<dbReference type="Proteomes" id="UP001652623">
    <property type="component" value="Chromosome 10"/>
</dbReference>
<protein>
    <submittedName>
        <fullName evidence="19 20">Splicing factor U2AF Small subunit B-like</fullName>
    </submittedName>
</protein>
<dbReference type="PROSITE" id="PS50102">
    <property type="entry name" value="RRM"/>
    <property type="match status" value="1"/>
</dbReference>
<gene>
    <name evidence="19 20 21 22" type="primary">LOC107410530</name>
</gene>
<dbReference type="Pfam" id="PF00642">
    <property type="entry name" value="zf-CCCH"/>
    <property type="match status" value="2"/>
</dbReference>
<dbReference type="AlphaFoldDB" id="A0A6P6FYG8"/>
<keyword evidence="11" id="KW-0539">Nucleus</keyword>
<dbReference type="RefSeq" id="XP_015873457.1">
    <property type="nucleotide sequence ID" value="XM_016017971.2"/>
</dbReference>
<dbReference type="InterPro" id="IPR000571">
    <property type="entry name" value="Znf_CCCH"/>
</dbReference>
<dbReference type="InterPro" id="IPR009145">
    <property type="entry name" value="U2AF_small"/>
</dbReference>
<keyword evidence="10" id="KW-0508">mRNA splicing</keyword>
<evidence type="ECO:0000256" key="11">
    <source>
        <dbReference type="ARBA" id="ARBA00023242"/>
    </source>
</evidence>
<accession>A0A6P6FYG8</accession>
<evidence type="ECO:0000256" key="15">
    <source>
        <dbReference type="SAM" id="MobiDB-lite"/>
    </source>
</evidence>
<dbReference type="PROSITE" id="PS50103">
    <property type="entry name" value="ZF_C3H1"/>
    <property type="match status" value="2"/>
</dbReference>
<dbReference type="RefSeq" id="XP_024926868.1">
    <property type="nucleotide sequence ID" value="XM_025071100.1"/>
</dbReference>
<keyword evidence="9" id="KW-0238">DNA-binding</keyword>
<feature type="region of interest" description="Disordered" evidence="15">
    <location>
        <begin position="189"/>
        <end position="315"/>
    </location>
</feature>
<dbReference type="SMART" id="SM00361">
    <property type="entry name" value="RRM_1"/>
    <property type="match status" value="1"/>
</dbReference>
<evidence type="ECO:0000256" key="12">
    <source>
        <dbReference type="ARBA" id="ARBA00054989"/>
    </source>
</evidence>
<evidence type="ECO:0000259" key="16">
    <source>
        <dbReference type="PROSITE" id="PS50102"/>
    </source>
</evidence>
<evidence type="ECO:0000256" key="2">
    <source>
        <dbReference type="ARBA" id="ARBA00010269"/>
    </source>
</evidence>
<dbReference type="GeneID" id="107410530"/>
<dbReference type="PRINTS" id="PR01848">
    <property type="entry name" value="U2AUXFACTOR"/>
</dbReference>
<dbReference type="GO" id="GO:0008270">
    <property type="term" value="F:zinc ion binding"/>
    <property type="evidence" value="ECO:0007669"/>
    <property type="project" value="UniProtKB-KW"/>
</dbReference>
<evidence type="ECO:0000313" key="19">
    <source>
        <dbReference type="RefSeq" id="XP_015873455.1"/>
    </source>
</evidence>
<dbReference type="FunFam" id="3.30.70.330:FF:000122">
    <property type="entry name" value="Splicing factor U2AF small subunit"/>
    <property type="match status" value="1"/>
</dbReference>
<evidence type="ECO:0000313" key="21">
    <source>
        <dbReference type="RefSeq" id="XP_015873457.1"/>
    </source>
</evidence>
<dbReference type="GO" id="GO:0003723">
    <property type="term" value="F:RNA binding"/>
    <property type="evidence" value="ECO:0007669"/>
    <property type="project" value="UniProtKB-UniRule"/>
</dbReference>
<evidence type="ECO:0000256" key="14">
    <source>
        <dbReference type="PROSITE-ProRule" id="PRU00723"/>
    </source>
</evidence>
<dbReference type="InterPro" id="IPR012677">
    <property type="entry name" value="Nucleotide-bd_a/b_plait_sf"/>
</dbReference>
<keyword evidence="8 13" id="KW-0694">RNA-binding</keyword>
<evidence type="ECO:0000313" key="18">
    <source>
        <dbReference type="Proteomes" id="UP001652623"/>
    </source>
</evidence>
<evidence type="ECO:0000256" key="6">
    <source>
        <dbReference type="ARBA" id="ARBA00022771"/>
    </source>
</evidence>
<evidence type="ECO:0000256" key="9">
    <source>
        <dbReference type="ARBA" id="ARBA00023125"/>
    </source>
</evidence>
<keyword evidence="6 14" id="KW-0863">Zinc-finger</keyword>
<reference evidence="19 20" key="1">
    <citation type="submission" date="2025-04" db="UniProtKB">
        <authorList>
            <consortium name="RefSeq"/>
        </authorList>
    </citation>
    <scope>IDENTIFICATION</scope>
    <source>
        <tissue evidence="19 20">In vitro plantlets</tissue>
    </source>
</reference>
<feature type="domain" description="RRM" evidence="16">
    <location>
        <begin position="44"/>
        <end position="146"/>
    </location>
</feature>
<keyword evidence="3" id="KW-0507">mRNA processing</keyword>
<evidence type="ECO:0000259" key="17">
    <source>
        <dbReference type="PROSITE" id="PS50103"/>
    </source>
</evidence>
<feature type="compositionally biased region" description="Basic and acidic residues" evidence="15">
    <location>
        <begin position="221"/>
        <end position="232"/>
    </location>
</feature>
<dbReference type="RefSeq" id="XP_015873455.1">
    <property type="nucleotide sequence ID" value="XM_016017969.2"/>
</dbReference>
<evidence type="ECO:0000256" key="3">
    <source>
        <dbReference type="ARBA" id="ARBA00022664"/>
    </source>
</evidence>
<dbReference type="SMART" id="SM00356">
    <property type="entry name" value="ZnF_C3H1"/>
    <property type="match status" value="2"/>
</dbReference>
<dbReference type="Gene3D" id="3.30.70.330">
    <property type="match status" value="1"/>
</dbReference>
<dbReference type="GO" id="GO:0048573">
    <property type="term" value="P:photoperiodism, flowering"/>
    <property type="evidence" value="ECO:0007669"/>
    <property type="project" value="UniProtKB-ARBA"/>
</dbReference>
<feature type="domain" description="C3H1-type" evidence="17">
    <location>
        <begin position="12"/>
        <end position="40"/>
    </location>
</feature>
<dbReference type="InterPro" id="IPR000504">
    <property type="entry name" value="RRM_dom"/>
</dbReference>
<comment type="function">
    <text evidence="12">Necessary for the splicing of pre-mRNA. Probably active at the 3' splice sites.</text>
</comment>
<dbReference type="Pfam" id="PF00076">
    <property type="entry name" value="RRM_1"/>
    <property type="match status" value="1"/>
</dbReference>
<dbReference type="InterPro" id="IPR035979">
    <property type="entry name" value="RBD_domain_sf"/>
</dbReference>
<evidence type="ECO:0000256" key="1">
    <source>
        <dbReference type="ARBA" id="ARBA00004123"/>
    </source>
</evidence>
<keyword evidence="4 14" id="KW-0479">Metal-binding</keyword>
<dbReference type="CDD" id="cd12539">
    <property type="entry name" value="RRM_U2AF35B"/>
    <property type="match status" value="1"/>
</dbReference>
<dbReference type="SUPFAM" id="SSF54928">
    <property type="entry name" value="RNA-binding domain, RBD"/>
    <property type="match status" value="1"/>
</dbReference>
<feature type="domain" description="C3H1-type" evidence="17">
    <location>
        <begin position="148"/>
        <end position="175"/>
    </location>
</feature>
<proteinExistence type="inferred from homology"/>
<evidence type="ECO:0000256" key="10">
    <source>
        <dbReference type="ARBA" id="ARBA00023187"/>
    </source>
</evidence>
<evidence type="ECO:0000256" key="13">
    <source>
        <dbReference type="PROSITE-ProRule" id="PRU00176"/>
    </source>
</evidence>
<feature type="compositionally biased region" description="Basic and acidic residues" evidence="15">
    <location>
        <begin position="259"/>
        <end position="300"/>
    </location>
</feature>
<dbReference type="GO" id="GO:0089701">
    <property type="term" value="C:U2AF complex"/>
    <property type="evidence" value="ECO:0007669"/>
    <property type="project" value="InterPro"/>
</dbReference>
<evidence type="ECO:0000313" key="20">
    <source>
        <dbReference type="RefSeq" id="XP_015873456.1"/>
    </source>
</evidence>
<dbReference type="KEGG" id="zju:107410530"/>
<keyword evidence="18" id="KW-1185">Reference proteome</keyword>
<dbReference type="InterPro" id="IPR003954">
    <property type="entry name" value="RRM_euk-type"/>
</dbReference>
<dbReference type="PANTHER" id="PTHR12620">
    <property type="entry name" value="U2 SNRNP AUXILIARY FACTOR, SMALL SUBUNIT"/>
    <property type="match status" value="1"/>
</dbReference>
<comment type="subcellular location">
    <subcellularLocation>
        <location evidence="1">Nucleus</location>
    </subcellularLocation>
</comment>
<evidence type="ECO:0000256" key="5">
    <source>
        <dbReference type="ARBA" id="ARBA00022737"/>
    </source>
</evidence>
<dbReference type="RefSeq" id="XP_015873456.1">
    <property type="nucleotide sequence ID" value="XM_016017970.2"/>
</dbReference>
<feature type="compositionally biased region" description="Basic residues" evidence="15">
    <location>
        <begin position="233"/>
        <end position="258"/>
    </location>
</feature>
<feature type="compositionally biased region" description="Basic residues" evidence="15">
    <location>
        <begin position="189"/>
        <end position="205"/>
    </location>
</feature>
<keyword evidence="5" id="KW-0677">Repeat</keyword>